<proteinExistence type="predicted"/>
<dbReference type="Proteomes" id="UP000253472">
    <property type="component" value="Unassembled WGS sequence"/>
</dbReference>
<protein>
    <recommendedName>
        <fullName evidence="2">Bul1 C-terminal domain-containing protein</fullName>
    </recommendedName>
</protein>
<feature type="region of interest" description="Disordered" evidence="1">
    <location>
        <begin position="21"/>
        <end position="42"/>
    </location>
</feature>
<dbReference type="PANTHER" id="PTHR31904">
    <property type="entry name" value="BYPASS OF STOP CODON PROTEIN 5-RELATED"/>
    <property type="match status" value="1"/>
</dbReference>
<feature type="domain" description="Bul1 C-terminal" evidence="2">
    <location>
        <begin position="190"/>
        <end position="259"/>
    </location>
</feature>
<comment type="caution">
    <text evidence="3">The sequence shown here is derived from an EMBL/GenBank/DDBJ whole genome shotgun (WGS) entry which is preliminary data.</text>
</comment>
<organism evidence="3 4">
    <name type="scientific">Candida viswanathii</name>
    <dbReference type="NCBI Taxonomy" id="5486"/>
    <lineage>
        <taxon>Eukaryota</taxon>
        <taxon>Fungi</taxon>
        <taxon>Dikarya</taxon>
        <taxon>Ascomycota</taxon>
        <taxon>Saccharomycotina</taxon>
        <taxon>Pichiomycetes</taxon>
        <taxon>Debaryomycetaceae</taxon>
        <taxon>Candida/Lodderomyces clade</taxon>
        <taxon>Candida</taxon>
    </lineage>
</organism>
<sequence>MYVEVPDKVVPYASPRLLMKYNNGTQDDSSEDNSLRPSLSNMDQLYNRSEDDVIDTLKLKLEFVTTDSNIRAPQVQSVYTNIVFWSYSTEYPIPFEIGYDFFYTNPENQDEFIRDPVEITKNNLQMIKDQATNYIAFVKDNKISLSRDAYLYLKSIKTLGVKKDTVKDYFQTIVDPNILNRDGDWKVKQLQNKSFQYTKELEVPLITTNKNNVNLLPSFQSCLVGRVYCLQVAVRYKGTNNDQNEYADNIVKVDIPVLVG</sequence>
<dbReference type="InterPro" id="IPR039634">
    <property type="entry name" value="Bul1-like"/>
</dbReference>
<keyword evidence="4" id="KW-1185">Reference proteome</keyword>
<name>A0A367Y1C6_9ASCO</name>
<reference evidence="3 4" key="1">
    <citation type="submission" date="2018-06" db="EMBL/GenBank/DDBJ databases">
        <title>Whole genome sequencing of Candida tropicalis (genome annotated by CSBL at Korea University).</title>
        <authorList>
            <person name="Ahn J."/>
        </authorList>
    </citation>
    <scope>NUCLEOTIDE SEQUENCE [LARGE SCALE GENOMIC DNA]</scope>
    <source>
        <strain evidence="3 4">ATCC 20962</strain>
    </source>
</reference>
<dbReference type="OrthoDB" id="2283785at2759"/>
<evidence type="ECO:0000256" key="1">
    <source>
        <dbReference type="SAM" id="MobiDB-lite"/>
    </source>
</evidence>
<dbReference type="STRING" id="5486.A0A367Y1C6"/>
<dbReference type="AlphaFoldDB" id="A0A367Y1C6"/>
<evidence type="ECO:0000259" key="2">
    <source>
        <dbReference type="Pfam" id="PF04426"/>
    </source>
</evidence>
<dbReference type="InterPro" id="IPR022794">
    <property type="entry name" value="Bul1_C"/>
</dbReference>
<dbReference type="EMBL" id="QLNQ01000027">
    <property type="protein sequence ID" value="RCK58842.1"/>
    <property type="molecule type" value="Genomic_DNA"/>
</dbReference>
<dbReference type="PANTHER" id="PTHR31904:SF1">
    <property type="entry name" value="BYPASS OF STOP CODON PROTEIN 5-RELATED"/>
    <property type="match status" value="1"/>
</dbReference>
<dbReference type="Pfam" id="PF04426">
    <property type="entry name" value="Bul1_C"/>
    <property type="match status" value="1"/>
</dbReference>
<evidence type="ECO:0000313" key="3">
    <source>
        <dbReference type="EMBL" id="RCK58842.1"/>
    </source>
</evidence>
<evidence type="ECO:0000313" key="4">
    <source>
        <dbReference type="Proteomes" id="UP000253472"/>
    </source>
</evidence>
<gene>
    <name evidence="3" type="ORF">Cantr_07233</name>
</gene>
<accession>A0A367Y1C6</accession>